<name>A0A371B1M5_9BRAD</name>
<organism evidence="1 2">
    <name type="scientific">Undibacter mobilis</name>
    <dbReference type="NCBI Taxonomy" id="2292256"/>
    <lineage>
        <taxon>Bacteria</taxon>
        <taxon>Pseudomonadati</taxon>
        <taxon>Pseudomonadota</taxon>
        <taxon>Alphaproteobacteria</taxon>
        <taxon>Hyphomicrobiales</taxon>
        <taxon>Nitrobacteraceae</taxon>
        <taxon>Undibacter</taxon>
    </lineage>
</organism>
<dbReference type="EMBL" id="QRGO01000003">
    <property type="protein sequence ID" value="RDV01361.1"/>
    <property type="molecule type" value="Genomic_DNA"/>
</dbReference>
<dbReference type="AlphaFoldDB" id="A0A371B1M5"/>
<evidence type="ECO:0000313" key="2">
    <source>
        <dbReference type="Proteomes" id="UP000263993"/>
    </source>
</evidence>
<comment type="caution">
    <text evidence="1">The sequence shown here is derived from an EMBL/GenBank/DDBJ whole genome shotgun (WGS) entry which is preliminary data.</text>
</comment>
<protein>
    <recommendedName>
        <fullName evidence="3">MAE-28990/MAE-18760-like HEPN domain-containing protein</fullName>
    </recommendedName>
</protein>
<gene>
    <name evidence="1" type="ORF">DXH78_19250</name>
</gene>
<sequence>MLDSRGGIILAFAQVEWFMAKLIVEAAGFEQYLHLDLSFTQDAAKRADRLTNILSTKGPISPYADELKSIIGRILKHENLRNFAAHGLLVRPDDITLDSKLHFRLYRMYKGGNLVEETLDLTLKEYTDQTSELTGAAREFITVVRKIWAELKLPPLDDSKLILAR</sequence>
<accession>A0A371B1M5</accession>
<evidence type="ECO:0008006" key="3">
    <source>
        <dbReference type="Google" id="ProtNLM"/>
    </source>
</evidence>
<proteinExistence type="predicted"/>
<evidence type="ECO:0000313" key="1">
    <source>
        <dbReference type="EMBL" id="RDV01361.1"/>
    </source>
</evidence>
<reference evidence="2" key="1">
    <citation type="submission" date="2018-08" db="EMBL/GenBank/DDBJ databases">
        <authorList>
            <person name="Kim S.-J."/>
            <person name="Jung G.-Y."/>
        </authorList>
    </citation>
    <scope>NUCLEOTIDE SEQUENCE [LARGE SCALE GENOMIC DNA]</scope>
    <source>
        <strain evidence="2">GY_H</strain>
    </source>
</reference>
<keyword evidence="2" id="KW-1185">Reference proteome</keyword>
<dbReference type="Proteomes" id="UP000263993">
    <property type="component" value="Unassembled WGS sequence"/>
</dbReference>